<comment type="caution">
    <text evidence="1">The sequence shown here is derived from an EMBL/GenBank/DDBJ whole genome shotgun (WGS) entry which is preliminary data.</text>
</comment>
<dbReference type="Gene3D" id="3.40.50.10610">
    <property type="entry name" value="ABC-type transport auxiliary lipoprotein component"/>
    <property type="match status" value="1"/>
</dbReference>
<dbReference type="PROSITE" id="PS51257">
    <property type="entry name" value="PROKAR_LIPOPROTEIN"/>
    <property type="match status" value="1"/>
</dbReference>
<dbReference type="EMBL" id="LAZR01000091">
    <property type="protein sequence ID" value="KKN92908.1"/>
    <property type="molecule type" value="Genomic_DNA"/>
</dbReference>
<evidence type="ECO:0000313" key="1">
    <source>
        <dbReference type="EMBL" id="KKN92908.1"/>
    </source>
</evidence>
<protein>
    <submittedName>
        <fullName evidence="1">Uncharacterized protein</fullName>
    </submittedName>
</protein>
<accession>A0A0F9XLC0</accession>
<dbReference type="AlphaFoldDB" id="A0A0F9XLC0"/>
<sequence>MMRRVDRWSLCLVAVALMLQGCEAVNLSTEDQQALKDIEFVVVLPLTDGPEWTAEGSSWVARGAVLQEMYRLGRYKIINIPRKEVEEAAAATGYDVLDCYDPHVAAAIARHLKADAVACGEITQWSTRQETDSSSAPFVTSTKTKTDHYVGLSLRVVAADDAAILYTGAGNGFSNKGYTSAARLAAQQATRELREFWRQMK</sequence>
<reference evidence="1" key="1">
    <citation type="journal article" date="2015" name="Nature">
        <title>Complex archaea that bridge the gap between prokaryotes and eukaryotes.</title>
        <authorList>
            <person name="Spang A."/>
            <person name="Saw J.H."/>
            <person name="Jorgensen S.L."/>
            <person name="Zaremba-Niedzwiedzka K."/>
            <person name="Martijn J."/>
            <person name="Lind A.E."/>
            <person name="van Eijk R."/>
            <person name="Schleper C."/>
            <person name="Guy L."/>
            <person name="Ettema T.J."/>
        </authorList>
    </citation>
    <scope>NUCLEOTIDE SEQUENCE</scope>
</reference>
<gene>
    <name evidence="1" type="ORF">LCGC14_0204370</name>
</gene>
<proteinExistence type="predicted"/>
<organism evidence="1">
    <name type="scientific">marine sediment metagenome</name>
    <dbReference type="NCBI Taxonomy" id="412755"/>
    <lineage>
        <taxon>unclassified sequences</taxon>
        <taxon>metagenomes</taxon>
        <taxon>ecological metagenomes</taxon>
    </lineage>
</organism>
<name>A0A0F9XLC0_9ZZZZ</name>